<dbReference type="GO" id="GO:0016757">
    <property type="term" value="F:glycosyltransferase activity"/>
    <property type="evidence" value="ECO:0007669"/>
    <property type="project" value="InterPro"/>
</dbReference>
<evidence type="ECO:0000259" key="1">
    <source>
        <dbReference type="Pfam" id="PF00534"/>
    </source>
</evidence>
<keyword evidence="2" id="KW-0808">Transferase</keyword>
<dbReference type="Gene3D" id="3.40.50.2000">
    <property type="entry name" value="Glycogen Phosphorylase B"/>
    <property type="match status" value="1"/>
</dbReference>
<dbReference type="PANTHER" id="PTHR12526">
    <property type="entry name" value="GLYCOSYLTRANSFERASE"/>
    <property type="match status" value="1"/>
</dbReference>
<name>A0A7X9IJ70_9DELT</name>
<comment type="caution">
    <text evidence="2">The sequence shown here is derived from an EMBL/GenBank/DDBJ whole genome shotgun (WGS) entry which is preliminary data.</text>
</comment>
<evidence type="ECO:0000313" key="2">
    <source>
        <dbReference type="EMBL" id="NMC62788.1"/>
    </source>
</evidence>
<organism evidence="2 3">
    <name type="scientific">SAR324 cluster bacterium</name>
    <dbReference type="NCBI Taxonomy" id="2024889"/>
    <lineage>
        <taxon>Bacteria</taxon>
        <taxon>Deltaproteobacteria</taxon>
        <taxon>SAR324 cluster</taxon>
    </lineage>
</organism>
<sequence>MRIGFYAGSCLPISANSIEERPLGGTETGVIRVAEILARRKHDVVVFTSMKAPPLSIPQYVPQSYIHSSGRFDVMVLVKDWKPAVFNIASNRIFYWTGDGFDQYINFGLGDRRVVKRIEKLLSVSKWQATTMCEKSGFPIEKTFFVGNGAHLLYFEGKEERARKRLIFTAAPYRGLALMPKIFLKVRESHQDAELHVFSGMSVYDTDKPFQGPQVAEFERISSILKKIPGVVMHGNVTQKVLARELMRSSVFVYPNIIFETCCINAIEAQAAGCPVVASRNSGLVETVHNAGILIDELPGSEEYISSFVNAVSRLLENEKLWIKLSQNALHRAKTQFSWEHVADRFEAAFNQ</sequence>
<dbReference type="AlphaFoldDB" id="A0A7X9IJ70"/>
<dbReference type="Pfam" id="PF00534">
    <property type="entry name" value="Glycos_transf_1"/>
    <property type="match status" value="1"/>
</dbReference>
<dbReference type="CDD" id="cd03801">
    <property type="entry name" value="GT4_PimA-like"/>
    <property type="match status" value="1"/>
</dbReference>
<dbReference type="Proteomes" id="UP000524246">
    <property type="component" value="Unassembled WGS sequence"/>
</dbReference>
<reference evidence="2 3" key="1">
    <citation type="journal article" date="2020" name="Biotechnol. Biofuels">
        <title>New insights from the biogas microbiome by comprehensive genome-resolved metagenomics of nearly 1600 species originating from multiple anaerobic digesters.</title>
        <authorList>
            <person name="Campanaro S."/>
            <person name="Treu L."/>
            <person name="Rodriguez-R L.M."/>
            <person name="Kovalovszki A."/>
            <person name="Ziels R.M."/>
            <person name="Maus I."/>
            <person name="Zhu X."/>
            <person name="Kougias P.G."/>
            <person name="Basile A."/>
            <person name="Luo G."/>
            <person name="Schluter A."/>
            <person name="Konstantinidis K.T."/>
            <person name="Angelidaki I."/>
        </authorList>
    </citation>
    <scope>NUCLEOTIDE SEQUENCE [LARGE SCALE GENOMIC DNA]</scope>
    <source>
        <strain evidence="2">AS27yjCOA_65</strain>
    </source>
</reference>
<protein>
    <submittedName>
        <fullName evidence="2">Glycosyltransferase family 4 protein</fullName>
    </submittedName>
</protein>
<evidence type="ECO:0000313" key="3">
    <source>
        <dbReference type="Proteomes" id="UP000524246"/>
    </source>
</evidence>
<feature type="domain" description="Glycosyl transferase family 1" evidence="1">
    <location>
        <begin position="172"/>
        <end position="329"/>
    </location>
</feature>
<gene>
    <name evidence="2" type="ORF">GYA55_06425</name>
</gene>
<proteinExistence type="predicted"/>
<accession>A0A7X9IJ70</accession>
<dbReference type="SUPFAM" id="SSF53756">
    <property type="entry name" value="UDP-Glycosyltransferase/glycogen phosphorylase"/>
    <property type="match status" value="1"/>
</dbReference>
<dbReference type="EMBL" id="JAAZON010000279">
    <property type="protein sequence ID" value="NMC62788.1"/>
    <property type="molecule type" value="Genomic_DNA"/>
</dbReference>
<dbReference type="InterPro" id="IPR001296">
    <property type="entry name" value="Glyco_trans_1"/>
</dbReference>